<feature type="region of interest" description="Disordered" evidence="6">
    <location>
        <begin position="1"/>
        <end position="25"/>
    </location>
</feature>
<keyword evidence="4" id="KW-0274">FAD</keyword>
<dbReference type="GO" id="GO:0071949">
    <property type="term" value="F:FAD binding"/>
    <property type="evidence" value="ECO:0007669"/>
    <property type="project" value="InterPro"/>
</dbReference>
<keyword evidence="5" id="KW-0560">Oxidoreductase</keyword>
<organism evidence="8 9">
    <name type="scientific">Planomonospora sphaerica</name>
    <dbReference type="NCBI Taxonomy" id="161355"/>
    <lineage>
        <taxon>Bacteria</taxon>
        <taxon>Bacillati</taxon>
        <taxon>Actinomycetota</taxon>
        <taxon>Actinomycetes</taxon>
        <taxon>Streptosporangiales</taxon>
        <taxon>Streptosporangiaceae</taxon>
        <taxon>Planomonospora</taxon>
    </lineage>
</organism>
<reference evidence="8 9" key="1">
    <citation type="journal article" date="2016" name="Genome Announc.">
        <title>Draft Genome Sequence of Planomonospora sphaerica JCM9374, a Rare Actinomycete.</title>
        <authorList>
            <person name="Dohra H."/>
            <person name="Suzuki T."/>
            <person name="Inoue Y."/>
            <person name="Kodani S."/>
        </authorList>
    </citation>
    <scope>NUCLEOTIDE SEQUENCE [LARGE SCALE GENOMIC DNA]</scope>
    <source>
        <strain evidence="8 9">JCM 9374</strain>
    </source>
</reference>
<dbReference type="Gene3D" id="1.10.45.10">
    <property type="entry name" value="Vanillyl-alcohol Oxidase, Chain A, domain 4"/>
    <property type="match status" value="1"/>
</dbReference>
<dbReference type="FunFam" id="3.30.70.2740:FF:000001">
    <property type="entry name" value="D-lactate dehydrogenase mitochondrial"/>
    <property type="match status" value="1"/>
</dbReference>
<evidence type="ECO:0000256" key="1">
    <source>
        <dbReference type="ARBA" id="ARBA00001974"/>
    </source>
</evidence>
<dbReference type="InterPro" id="IPR016171">
    <property type="entry name" value="Vanillyl_alc_oxidase_C-sub2"/>
</dbReference>
<dbReference type="Pfam" id="PF01565">
    <property type="entry name" value="FAD_binding_4"/>
    <property type="match status" value="1"/>
</dbReference>
<dbReference type="SUPFAM" id="SSF56176">
    <property type="entry name" value="FAD-binding/transporter-associated domain-like"/>
    <property type="match status" value="1"/>
</dbReference>
<proteinExistence type="inferred from homology"/>
<dbReference type="InterPro" id="IPR006094">
    <property type="entry name" value="Oxid_FAD_bind_N"/>
</dbReference>
<reference evidence="9" key="2">
    <citation type="submission" date="2016-04" db="EMBL/GenBank/DDBJ databases">
        <title>Planomonospora sphaerica JCM9374 whole genome shotgun sequence.</title>
        <authorList>
            <person name="Suzuki T."/>
            <person name="Dohra H."/>
            <person name="Kodani S."/>
        </authorList>
    </citation>
    <scope>NUCLEOTIDE SEQUENCE [LARGE SCALE GENOMIC DNA]</scope>
    <source>
        <strain evidence="9">JCM 9374</strain>
    </source>
</reference>
<evidence type="ECO:0000256" key="2">
    <source>
        <dbReference type="ARBA" id="ARBA00008000"/>
    </source>
</evidence>
<dbReference type="SUPFAM" id="SSF55103">
    <property type="entry name" value="FAD-linked oxidases, C-terminal domain"/>
    <property type="match status" value="1"/>
</dbReference>
<evidence type="ECO:0000256" key="4">
    <source>
        <dbReference type="ARBA" id="ARBA00022827"/>
    </source>
</evidence>
<dbReference type="PROSITE" id="PS51387">
    <property type="entry name" value="FAD_PCMH"/>
    <property type="match status" value="1"/>
</dbReference>
<dbReference type="STRING" id="161355.PS9374_01506"/>
<dbReference type="InterPro" id="IPR016166">
    <property type="entry name" value="FAD-bd_PCMH"/>
</dbReference>
<evidence type="ECO:0000256" key="6">
    <source>
        <dbReference type="SAM" id="MobiDB-lite"/>
    </source>
</evidence>
<keyword evidence="9" id="KW-1185">Reference proteome</keyword>
<dbReference type="InterPro" id="IPR016169">
    <property type="entry name" value="FAD-bd_PCMH_sub2"/>
</dbReference>
<dbReference type="Proteomes" id="UP000077701">
    <property type="component" value="Unassembled WGS sequence"/>
</dbReference>
<dbReference type="Gene3D" id="3.30.465.10">
    <property type="match status" value="1"/>
</dbReference>
<dbReference type="Gene3D" id="3.30.70.2740">
    <property type="match status" value="1"/>
</dbReference>
<gene>
    <name evidence="8" type="ORF">PS9374_01506</name>
</gene>
<dbReference type="AlphaFoldDB" id="A0A171BZU0"/>
<dbReference type="InterPro" id="IPR036318">
    <property type="entry name" value="FAD-bd_PCMH-like_sf"/>
</dbReference>
<dbReference type="PANTHER" id="PTHR42934">
    <property type="entry name" value="GLYCOLATE OXIDASE SUBUNIT GLCD"/>
    <property type="match status" value="1"/>
</dbReference>
<dbReference type="GO" id="GO:0016491">
    <property type="term" value="F:oxidoreductase activity"/>
    <property type="evidence" value="ECO:0007669"/>
    <property type="project" value="UniProtKB-KW"/>
</dbReference>
<sequence length="484" mass="50790">MTPGRDARGRRARNRAYGRYGDRSRGPYSPGVTAIAELTAALGSGKVLTDPDVTDSYARDRTFLEPGGPLAVVLAESTADVVAVMEWATRHRVPVVPRGAGTGLAGGATAVQGCVVLALQRMTAIRELSPADEIAVVEPGVITADLDRAAREHGLMYAPDPSSYEISTIGGNLATNAGGLRCVKYGVTRDSALGLEVVLADGRILTTGRRTVKGVTGYDLTGLFVGSEGTLGVITSATVRLRRAPLVPPATIAAEFGSLRDAAAAVAAVIAAGCQPSLLEMLDRATLKAIDDWRNIGLEPAVQAMLIAQSDAPDGPAVAERMRELCEENGASFVAVAAGPQEAEELIGLRRLAYHAKERLGACLVEDVCVPRSALPDMISAIEAIAVRHDVLICTVAHAGDGNLHPVFVFDRGLPEPPPEVWAAADEVFREALNRGGTLTGEHGVGLLKRRWLALEAGPVTEEVHLGIKRVFDPLGILNPGKAI</sequence>
<dbReference type="PANTHER" id="PTHR42934:SF2">
    <property type="entry name" value="GLYCOLATE OXIDASE SUBUNIT GLCD"/>
    <property type="match status" value="1"/>
</dbReference>
<dbReference type="InterPro" id="IPR004113">
    <property type="entry name" value="FAD-bd_oxidored_4_C"/>
</dbReference>
<evidence type="ECO:0000313" key="9">
    <source>
        <dbReference type="Proteomes" id="UP000077701"/>
    </source>
</evidence>
<dbReference type="InterPro" id="IPR016164">
    <property type="entry name" value="FAD-linked_Oxase-like_C"/>
</dbReference>
<comment type="caution">
    <text evidence="8">The sequence shown here is derived from an EMBL/GenBank/DDBJ whole genome shotgun (WGS) entry which is preliminary data.</text>
</comment>
<keyword evidence="3" id="KW-0285">Flavoprotein</keyword>
<dbReference type="OrthoDB" id="9770306at2"/>
<name>A0A171BZU0_9ACTN</name>
<dbReference type="InterPro" id="IPR051914">
    <property type="entry name" value="FAD-linked_OxidoTrans_Type4"/>
</dbReference>
<dbReference type="EMBL" id="BDCX01000003">
    <property type="protein sequence ID" value="GAT65862.1"/>
    <property type="molecule type" value="Genomic_DNA"/>
</dbReference>
<comment type="similarity">
    <text evidence="2">Belongs to the FAD-binding oxidoreductase/transferase type 4 family.</text>
</comment>
<evidence type="ECO:0000256" key="5">
    <source>
        <dbReference type="ARBA" id="ARBA00023002"/>
    </source>
</evidence>
<protein>
    <submittedName>
        <fullName evidence="8">Oxidoreductase</fullName>
    </submittedName>
</protein>
<evidence type="ECO:0000259" key="7">
    <source>
        <dbReference type="PROSITE" id="PS51387"/>
    </source>
</evidence>
<feature type="domain" description="FAD-binding PCMH-type" evidence="7">
    <location>
        <begin position="65"/>
        <end position="244"/>
    </location>
</feature>
<dbReference type="FunFam" id="1.10.45.10:FF:000001">
    <property type="entry name" value="D-lactate dehydrogenase mitochondrial"/>
    <property type="match status" value="1"/>
</dbReference>
<dbReference type="Pfam" id="PF02913">
    <property type="entry name" value="FAD-oxidase_C"/>
    <property type="match status" value="1"/>
</dbReference>
<accession>A0A171BZU0</accession>
<comment type="cofactor">
    <cofactor evidence="1">
        <name>FAD</name>
        <dbReference type="ChEBI" id="CHEBI:57692"/>
    </cofactor>
</comment>
<evidence type="ECO:0000313" key="8">
    <source>
        <dbReference type="EMBL" id="GAT65862.1"/>
    </source>
</evidence>
<evidence type="ECO:0000256" key="3">
    <source>
        <dbReference type="ARBA" id="ARBA00022630"/>
    </source>
</evidence>